<dbReference type="Gene3D" id="3.90.230.10">
    <property type="entry name" value="Creatinase/methionine aminopeptidase superfamily"/>
    <property type="match status" value="1"/>
</dbReference>
<sequence>MDHLDYQKRLAASLTEREHAFPDTELDRRRHALDSAMARAGLDALLITQPAEIHYLTGYNTFEVSVHTALAYRPGEAVLQVPSIETGPAVAMARCDRILGYRWEGPGEILDPLSETLDAMGQTIGLDLGGASLRPRLVDGLREQLGAARIVDSQGILARIRRVKSEAEIDLLRHSARMTESGMAAARDAVRAGGTDSEVAAEAARAMHAAGSEFMSMQPIVVAGMRSSIIHTNHRRLLIEAGDPVFMEMGAACQRYTAPQMHTVIAGQQGPTDTMRRVADTIRTVYETLCRAMVPGRSFDDAARDAEAVFAPLADEAFFSGVYGYTVGAQFPPSWVEGSGFIARGEPDVFEADMVFHLPLCFRIPGAWGIGFSETVRVTVDGAEPLTHNDWHLRGQVF</sequence>
<dbReference type="OrthoDB" id="9806388at2"/>
<gene>
    <name evidence="3" type="ORF">C8D92_107101</name>
</gene>
<evidence type="ECO:0000313" key="4">
    <source>
        <dbReference type="Proteomes" id="UP000245887"/>
    </source>
</evidence>
<proteinExistence type="predicted"/>
<reference evidence="3 4" key="1">
    <citation type="submission" date="2018-04" db="EMBL/GenBank/DDBJ databases">
        <title>Genomic Encyclopedia of Type Strains, Phase IV (KMG-IV): sequencing the most valuable type-strain genomes for metagenomic binning, comparative biology and taxonomic classification.</title>
        <authorList>
            <person name="Goeker M."/>
        </authorList>
    </citation>
    <scope>NUCLEOTIDE SEQUENCE [LARGE SCALE GENOMIC DNA]</scope>
    <source>
        <strain evidence="3 4">DSM 28688</strain>
    </source>
</reference>
<evidence type="ECO:0000313" key="3">
    <source>
        <dbReference type="EMBL" id="PVY75384.1"/>
    </source>
</evidence>
<keyword evidence="3" id="KW-0031">Aminopeptidase</keyword>
<evidence type="ECO:0000259" key="2">
    <source>
        <dbReference type="Pfam" id="PF01321"/>
    </source>
</evidence>
<dbReference type="AlphaFoldDB" id="A0A2U1CVE3"/>
<keyword evidence="3" id="KW-0645">Protease</keyword>
<feature type="domain" description="Creatinase N-terminal" evidence="2">
    <location>
        <begin position="29"/>
        <end position="163"/>
    </location>
</feature>
<dbReference type="Proteomes" id="UP000245887">
    <property type="component" value="Unassembled WGS sequence"/>
</dbReference>
<dbReference type="RefSeq" id="WP_116919438.1">
    <property type="nucleotide sequence ID" value="NZ_QEKQ01000007.1"/>
</dbReference>
<dbReference type="Pfam" id="PF00557">
    <property type="entry name" value="Peptidase_M24"/>
    <property type="match status" value="1"/>
</dbReference>
<dbReference type="InterPro" id="IPR000994">
    <property type="entry name" value="Pept_M24"/>
</dbReference>
<protein>
    <submittedName>
        <fullName evidence="3">Xaa-Pro aminopeptidase</fullName>
    </submittedName>
</protein>
<comment type="caution">
    <text evidence="3">The sequence shown here is derived from an EMBL/GenBank/DDBJ whole genome shotgun (WGS) entry which is preliminary data.</text>
</comment>
<name>A0A2U1CVE3_9GAMM</name>
<accession>A0A2U1CVE3</accession>
<dbReference type="InterPro" id="IPR029149">
    <property type="entry name" value="Creatin/AminoP/Spt16_N"/>
</dbReference>
<dbReference type="Pfam" id="PF01321">
    <property type="entry name" value="Creatinase_N"/>
    <property type="match status" value="1"/>
</dbReference>
<dbReference type="InterPro" id="IPR000587">
    <property type="entry name" value="Creatinase_N"/>
</dbReference>
<evidence type="ECO:0000259" key="1">
    <source>
        <dbReference type="Pfam" id="PF00557"/>
    </source>
</evidence>
<dbReference type="Gene3D" id="3.40.350.10">
    <property type="entry name" value="Creatinase/prolidase N-terminal domain"/>
    <property type="match status" value="1"/>
</dbReference>
<dbReference type="SUPFAM" id="SSF53092">
    <property type="entry name" value="Creatinase/prolidase N-terminal domain"/>
    <property type="match status" value="1"/>
</dbReference>
<dbReference type="InterPro" id="IPR036005">
    <property type="entry name" value="Creatinase/aminopeptidase-like"/>
</dbReference>
<dbReference type="PANTHER" id="PTHR46112:SF2">
    <property type="entry name" value="XAA-PRO AMINOPEPTIDASE P-RELATED"/>
    <property type="match status" value="1"/>
</dbReference>
<dbReference type="SUPFAM" id="SSF55920">
    <property type="entry name" value="Creatinase/aminopeptidase"/>
    <property type="match status" value="1"/>
</dbReference>
<organism evidence="3 4">
    <name type="scientific">Tamilnaduibacter salinus</name>
    <dbReference type="NCBI Taxonomy" id="1484056"/>
    <lineage>
        <taxon>Bacteria</taxon>
        <taxon>Pseudomonadati</taxon>
        <taxon>Pseudomonadota</taxon>
        <taxon>Gammaproteobacteria</taxon>
        <taxon>Pseudomonadales</taxon>
        <taxon>Marinobacteraceae</taxon>
        <taxon>Tamilnaduibacter</taxon>
    </lineage>
</organism>
<dbReference type="CDD" id="cd01066">
    <property type="entry name" value="APP_MetAP"/>
    <property type="match status" value="1"/>
</dbReference>
<dbReference type="EMBL" id="QEKQ01000007">
    <property type="protein sequence ID" value="PVY75384.1"/>
    <property type="molecule type" value="Genomic_DNA"/>
</dbReference>
<dbReference type="InterPro" id="IPR050659">
    <property type="entry name" value="Peptidase_M24B"/>
</dbReference>
<keyword evidence="3" id="KW-0378">Hydrolase</keyword>
<dbReference type="GO" id="GO:0004177">
    <property type="term" value="F:aminopeptidase activity"/>
    <property type="evidence" value="ECO:0007669"/>
    <property type="project" value="UniProtKB-KW"/>
</dbReference>
<feature type="domain" description="Peptidase M24" evidence="1">
    <location>
        <begin position="171"/>
        <end position="379"/>
    </location>
</feature>
<dbReference type="PANTHER" id="PTHR46112">
    <property type="entry name" value="AMINOPEPTIDASE"/>
    <property type="match status" value="1"/>
</dbReference>